<name>A0ABS8XYT5_9BURK</name>
<gene>
    <name evidence="2" type="ORF">LXT13_15785</name>
</gene>
<proteinExistence type="predicted"/>
<dbReference type="InterPro" id="IPR012902">
    <property type="entry name" value="N_methyl_site"/>
</dbReference>
<reference evidence="2 3" key="1">
    <citation type="submission" date="2021-12" db="EMBL/GenBank/DDBJ databases">
        <title>Genome seq of P8.</title>
        <authorList>
            <person name="Seo T."/>
        </authorList>
    </citation>
    <scope>NUCLEOTIDE SEQUENCE [LARGE SCALE GENOMIC DNA]</scope>
    <source>
        <strain evidence="2 3">P8</strain>
    </source>
</reference>
<evidence type="ECO:0000313" key="2">
    <source>
        <dbReference type="EMBL" id="MCE4555868.1"/>
    </source>
</evidence>
<evidence type="ECO:0000256" key="1">
    <source>
        <dbReference type="SAM" id="Phobius"/>
    </source>
</evidence>
<dbReference type="Proteomes" id="UP001200741">
    <property type="component" value="Unassembled WGS sequence"/>
</dbReference>
<dbReference type="Pfam" id="PF07963">
    <property type="entry name" value="N_methyl"/>
    <property type="match status" value="1"/>
</dbReference>
<accession>A0ABS8XYT5</accession>
<protein>
    <submittedName>
        <fullName evidence="2">Prepilin-type N-terminal cleavage/methylation domain-containing protein</fullName>
    </submittedName>
</protein>
<keyword evidence="1" id="KW-0812">Transmembrane</keyword>
<keyword evidence="1" id="KW-1133">Transmembrane helix</keyword>
<keyword evidence="3" id="KW-1185">Reference proteome</keyword>
<organism evidence="2 3">
    <name type="scientific">Pelomonas cellulosilytica</name>
    <dbReference type="NCBI Taxonomy" id="2906762"/>
    <lineage>
        <taxon>Bacteria</taxon>
        <taxon>Pseudomonadati</taxon>
        <taxon>Pseudomonadota</taxon>
        <taxon>Betaproteobacteria</taxon>
        <taxon>Burkholderiales</taxon>
        <taxon>Sphaerotilaceae</taxon>
        <taxon>Roseateles</taxon>
    </lineage>
</organism>
<dbReference type="EMBL" id="JAJTWU010000006">
    <property type="protein sequence ID" value="MCE4555868.1"/>
    <property type="molecule type" value="Genomic_DNA"/>
</dbReference>
<dbReference type="PROSITE" id="PS00409">
    <property type="entry name" value="PROKAR_NTER_METHYL"/>
    <property type="match status" value="1"/>
</dbReference>
<sequence>MRRSDAGRPARPRGFTLVEAVMVIAITGVVIGVIAVFIAPATTAYFASSTRAQLGDEADTALRRIGRDLAAALPNSTRVTGMSLELIPVRSAARYAVGTETGDPLLFGTPDSSFAIVGPALQLASGNQRLAWYNLGAGVPDADAYTQANVRIAANAAGSATSITLSGGALPPALQAPPYRVYAIEQPVTYRCDTTAETLTRYSGYGFLATQPDLPSGGSAAVLARHVKSCSFDYGSAAAVGYGVVTLRLQLGAQGETVSLYHAVHVDNLP</sequence>
<keyword evidence="1" id="KW-0472">Membrane</keyword>
<comment type="caution">
    <text evidence="2">The sequence shown here is derived from an EMBL/GenBank/DDBJ whole genome shotgun (WGS) entry which is preliminary data.</text>
</comment>
<feature type="transmembrane region" description="Helical" evidence="1">
    <location>
        <begin position="21"/>
        <end position="47"/>
    </location>
</feature>
<dbReference type="RefSeq" id="WP_233372921.1">
    <property type="nucleotide sequence ID" value="NZ_JAJTWU010000006.1"/>
</dbReference>
<evidence type="ECO:0000313" key="3">
    <source>
        <dbReference type="Proteomes" id="UP001200741"/>
    </source>
</evidence>